<gene>
    <name evidence="5" type="ORF">A3841_07570</name>
</gene>
<sequence>MMATLSNTGKVLSFGELLLRLCPDEAGEWLADNHLPFYVGGAEANVATALALWGVPSAYLTALPDNFLSSQLVAYLQSRKVVTDTILLQGERVGLYYLPKGKDLKNTGVIYDRAGSSFAGLRPGIIDWDKALEGVSWLHLSAICPALNQAVADVCREALQAAKERNVFVSLDLNYRAKLWKYGQEPVEVMPELARYCDLIMGNIWAANKMLGIPLDDTLVEGGEKESLLQQSRLTSEAILERFPRCRTVANTFRFDYEEGIRYYTTLYTQNELEVSPEYRSRQILDKVGSGDCFMAGLIYGFYNRLSPSDTLAFATAAAFKKLFIPSDTTTSTVAEIQQTMSAYAN</sequence>
<dbReference type="STRING" id="1797110.A3841_07570"/>
<protein>
    <submittedName>
        <fullName evidence="5">Carbohydrate kinase</fullName>
    </submittedName>
</protein>
<feature type="domain" description="Carbohydrate kinase PfkB" evidence="4">
    <location>
        <begin position="10"/>
        <end position="319"/>
    </location>
</feature>
<name>A0A1Q5PI24_9BACT</name>
<proteinExistence type="inferred from homology"/>
<dbReference type="OrthoDB" id="9813569at2"/>
<dbReference type="Gene3D" id="3.40.1190.20">
    <property type="match status" value="1"/>
</dbReference>
<evidence type="ECO:0000256" key="3">
    <source>
        <dbReference type="ARBA" id="ARBA00022777"/>
    </source>
</evidence>
<dbReference type="EMBL" id="LVWA01000002">
    <property type="protein sequence ID" value="OKL41869.1"/>
    <property type="molecule type" value="Genomic_DNA"/>
</dbReference>
<keyword evidence="3 5" id="KW-0418">Kinase</keyword>
<dbReference type="InterPro" id="IPR011611">
    <property type="entry name" value="PfkB_dom"/>
</dbReference>
<dbReference type="RefSeq" id="WP_073850316.1">
    <property type="nucleotide sequence ID" value="NZ_LVWA01000002.1"/>
</dbReference>
<dbReference type="PANTHER" id="PTHR43320:SF2">
    <property type="entry name" value="2-DEHYDRO-3-DEOXYGLUCONOKINASE_2-DEHYDRO-3-DEOXYGALACTONOKINASE"/>
    <property type="match status" value="1"/>
</dbReference>
<comment type="caution">
    <text evidence="5">The sequence shown here is derived from an EMBL/GenBank/DDBJ whole genome shotgun (WGS) entry which is preliminary data.</text>
</comment>
<dbReference type="CDD" id="cd01166">
    <property type="entry name" value="KdgK"/>
    <property type="match status" value="1"/>
</dbReference>
<keyword evidence="6" id="KW-1185">Reference proteome</keyword>
<dbReference type="Proteomes" id="UP000186551">
    <property type="component" value="Unassembled WGS sequence"/>
</dbReference>
<dbReference type="InterPro" id="IPR052700">
    <property type="entry name" value="Carb_kinase_PfkB-like"/>
</dbReference>
<dbReference type="Pfam" id="PF00294">
    <property type="entry name" value="PfkB"/>
    <property type="match status" value="1"/>
</dbReference>
<dbReference type="PANTHER" id="PTHR43320">
    <property type="entry name" value="SUGAR KINASE"/>
    <property type="match status" value="1"/>
</dbReference>
<evidence type="ECO:0000256" key="2">
    <source>
        <dbReference type="ARBA" id="ARBA00022679"/>
    </source>
</evidence>
<evidence type="ECO:0000313" key="6">
    <source>
        <dbReference type="Proteomes" id="UP000186551"/>
    </source>
</evidence>
<organism evidence="5 6">
    <name type="scientific">Pontibacter flavimaris</name>
    <dbReference type="NCBI Taxonomy" id="1797110"/>
    <lineage>
        <taxon>Bacteria</taxon>
        <taxon>Pseudomonadati</taxon>
        <taxon>Bacteroidota</taxon>
        <taxon>Cytophagia</taxon>
        <taxon>Cytophagales</taxon>
        <taxon>Hymenobacteraceae</taxon>
        <taxon>Pontibacter</taxon>
    </lineage>
</organism>
<dbReference type="GO" id="GO:0016301">
    <property type="term" value="F:kinase activity"/>
    <property type="evidence" value="ECO:0007669"/>
    <property type="project" value="UniProtKB-KW"/>
</dbReference>
<dbReference type="InterPro" id="IPR029056">
    <property type="entry name" value="Ribokinase-like"/>
</dbReference>
<comment type="similarity">
    <text evidence="1">Belongs to the carbohydrate kinase PfkB family.</text>
</comment>
<evidence type="ECO:0000256" key="1">
    <source>
        <dbReference type="ARBA" id="ARBA00010688"/>
    </source>
</evidence>
<evidence type="ECO:0000259" key="4">
    <source>
        <dbReference type="Pfam" id="PF00294"/>
    </source>
</evidence>
<dbReference type="SUPFAM" id="SSF53613">
    <property type="entry name" value="Ribokinase-like"/>
    <property type="match status" value="1"/>
</dbReference>
<dbReference type="AlphaFoldDB" id="A0A1Q5PI24"/>
<evidence type="ECO:0000313" key="5">
    <source>
        <dbReference type="EMBL" id="OKL41869.1"/>
    </source>
</evidence>
<reference evidence="5 6" key="1">
    <citation type="submission" date="2016-03" db="EMBL/GenBank/DDBJ databases">
        <title>Genome sequence of Pontibacter sp. nov., of the family cytophagaceae, isolated from marine sediment of the Yellow Sea, China.</title>
        <authorList>
            <person name="Zhang G."/>
            <person name="Zhang R."/>
        </authorList>
    </citation>
    <scope>NUCLEOTIDE SEQUENCE [LARGE SCALE GENOMIC DNA]</scope>
    <source>
        <strain evidence="5 6">S10-8</strain>
    </source>
</reference>
<keyword evidence="2" id="KW-0808">Transferase</keyword>
<accession>A0A1Q5PI24</accession>